<feature type="signal peptide" evidence="1">
    <location>
        <begin position="1"/>
        <end position="21"/>
    </location>
</feature>
<dbReference type="OrthoDB" id="4845881at2759"/>
<gene>
    <name evidence="2" type="ORF">G7Z17_g3887</name>
</gene>
<evidence type="ECO:0000256" key="1">
    <source>
        <dbReference type="SAM" id="SignalP"/>
    </source>
</evidence>
<name>A0A9P5HDQ6_9HYPO</name>
<protein>
    <recommendedName>
        <fullName evidence="4">Infection structure specific protein</fullName>
    </recommendedName>
</protein>
<keyword evidence="3" id="KW-1185">Reference proteome</keyword>
<dbReference type="EMBL" id="JAANBB010000051">
    <property type="protein sequence ID" value="KAF7553033.1"/>
    <property type="molecule type" value="Genomic_DNA"/>
</dbReference>
<evidence type="ECO:0000313" key="3">
    <source>
        <dbReference type="Proteomes" id="UP000722485"/>
    </source>
</evidence>
<accession>A0A9P5HDQ6</accession>
<dbReference type="Proteomes" id="UP000722485">
    <property type="component" value="Unassembled WGS sequence"/>
</dbReference>
<reference evidence="2" key="1">
    <citation type="submission" date="2020-03" db="EMBL/GenBank/DDBJ databases">
        <title>Draft Genome Sequence of Cylindrodendrum hubeiense.</title>
        <authorList>
            <person name="Buettner E."/>
            <person name="Kellner H."/>
        </authorList>
    </citation>
    <scope>NUCLEOTIDE SEQUENCE</scope>
    <source>
        <strain evidence="2">IHI 201604</strain>
    </source>
</reference>
<evidence type="ECO:0008006" key="4">
    <source>
        <dbReference type="Google" id="ProtNLM"/>
    </source>
</evidence>
<organism evidence="2 3">
    <name type="scientific">Cylindrodendrum hubeiense</name>
    <dbReference type="NCBI Taxonomy" id="595255"/>
    <lineage>
        <taxon>Eukaryota</taxon>
        <taxon>Fungi</taxon>
        <taxon>Dikarya</taxon>
        <taxon>Ascomycota</taxon>
        <taxon>Pezizomycotina</taxon>
        <taxon>Sordariomycetes</taxon>
        <taxon>Hypocreomycetidae</taxon>
        <taxon>Hypocreales</taxon>
        <taxon>Nectriaceae</taxon>
        <taxon>Cylindrodendrum</taxon>
    </lineage>
</organism>
<keyword evidence="1" id="KW-0732">Signal</keyword>
<sequence>MRTQQILLITGAAVASAVAQAAGPVPTLFERASNSIDERDTAECSSVALSLLPSLIDVPTPDSSLVDFLASQTQVATATDPCQMPAITGSMADEYSSYFSDLFSWYDEHTAEFSSVLAACSDVPAIKSQLDILPESVTSCSKITWASATGNSASSETTSGNAAPRQTGMAVAAAAMAGLVVVGMQ</sequence>
<comment type="caution">
    <text evidence="2">The sequence shown here is derived from an EMBL/GenBank/DDBJ whole genome shotgun (WGS) entry which is preliminary data.</text>
</comment>
<proteinExistence type="predicted"/>
<evidence type="ECO:0000313" key="2">
    <source>
        <dbReference type="EMBL" id="KAF7553033.1"/>
    </source>
</evidence>
<feature type="chain" id="PRO_5040307846" description="Infection structure specific protein" evidence="1">
    <location>
        <begin position="22"/>
        <end position="185"/>
    </location>
</feature>
<dbReference type="AlphaFoldDB" id="A0A9P5HDQ6"/>